<proteinExistence type="predicted"/>
<dbReference type="InterPro" id="IPR016040">
    <property type="entry name" value="NAD(P)-bd_dom"/>
</dbReference>
<organism evidence="2 3">
    <name type="scientific">Roseicitreum antarcticum</name>
    <dbReference type="NCBI Taxonomy" id="564137"/>
    <lineage>
        <taxon>Bacteria</taxon>
        <taxon>Pseudomonadati</taxon>
        <taxon>Pseudomonadota</taxon>
        <taxon>Alphaproteobacteria</taxon>
        <taxon>Rhodobacterales</taxon>
        <taxon>Paracoccaceae</taxon>
        <taxon>Roseicitreum</taxon>
    </lineage>
</organism>
<dbReference type="PANTHER" id="PTHR47129">
    <property type="entry name" value="QUINONE OXIDOREDUCTASE 2"/>
    <property type="match status" value="1"/>
</dbReference>
<dbReference type="EMBL" id="FNOM01000002">
    <property type="protein sequence ID" value="SDW46831.1"/>
    <property type="molecule type" value="Genomic_DNA"/>
</dbReference>
<dbReference type="STRING" id="564137.SAMN04488238_102160"/>
<dbReference type="OrthoDB" id="7771794at2"/>
<gene>
    <name evidence="2" type="ORF">SAMN04488238_102160</name>
</gene>
<feature type="domain" description="NAD(P)-binding" evidence="1">
    <location>
        <begin position="7"/>
        <end position="142"/>
    </location>
</feature>
<dbReference type="Gene3D" id="3.40.50.720">
    <property type="entry name" value="NAD(P)-binding Rossmann-like Domain"/>
    <property type="match status" value="1"/>
</dbReference>
<evidence type="ECO:0000313" key="2">
    <source>
        <dbReference type="EMBL" id="SDW46831.1"/>
    </source>
</evidence>
<evidence type="ECO:0000259" key="1">
    <source>
        <dbReference type="Pfam" id="PF13460"/>
    </source>
</evidence>
<dbReference type="SUPFAM" id="SSF51735">
    <property type="entry name" value="NAD(P)-binding Rossmann-fold domains"/>
    <property type="match status" value="1"/>
</dbReference>
<accession>A0A1H2TSJ7</accession>
<dbReference type="Pfam" id="PF13460">
    <property type="entry name" value="NAD_binding_10"/>
    <property type="match status" value="1"/>
</dbReference>
<dbReference type="InterPro" id="IPR052718">
    <property type="entry name" value="NmrA-type_oxidoreductase"/>
</dbReference>
<dbReference type="CDD" id="cd05269">
    <property type="entry name" value="TMR_SDR_a"/>
    <property type="match status" value="1"/>
</dbReference>
<dbReference type="PANTHER" id="PTHR47129:SF1">
    <property type="entry name" value="NMRA-LIKE DOMAIN-CONTAINING PROTEIN"/>
    <property type="match status" value="1"/>
</dbReference>
<dbReference type="RefSeq" id="WP_092885686.1">
    <property type="nucleotide sequence ID" value="NZ_CP061498.1"/>
</dbReference>
<dbReference type="AlphaFoldDB" id="A0A1H2TSJ7"/>
<dbReference type="Proteomes" id="UP000198539">
    <property type="component" value="Unassembled WGS sequence"/>
</dbReference>
<sequence length="281" mass="29554">MTIAITGASGKLGRLAINHLKTLTDPAGIVALARDPAKIADLSVSARAFDYTRPDTMTAALAGVRTLALISSSDFNDRVGQHRNVIEAAKAAGVTRILYTSILKADRSPMLIAHDHRDTEALIAASGLNATIMRNGWYTENWTATLDGALEAGALIGAAGDARFSPATRRDYAEALAIATADATHTGQTYELGGNEGFTLAELAAEVSRQTGRDLPYNNLPGDVYQGILEGFGLPAGFAQVLVDVDLKAHEGWLEDDSKTLSRLLGRPTTGLKAAVAAALQ</sequence>
<dbReference type="Gene3D" id="3.90.25.10">
    <property type="entry name" value="UDP-galactose 4-epimerase, domain 1"/>
    <property type="match status" value="1"/>
</dbReference>
<keyword evidence="3" id="KW-1185">Reference proteome</keyword>
<dbReference type="InterPro" id="IPR036291">
    <property type="entry name" value="NAD(P)-bd_dom_sf"/>
</dbReference>
<reference evidence="2 3" key="1">
    <citation type="submission" date="2016-10" db="EMBL/GenBank/DDBJ databases">
        <authorList>
            <person name="de Groot N.N."/>
        </authorList>
    </citation>
    <scope>NUCLEOTIDE SEQUENCE [LARGE SCALE GENOMIC DNA]</scope>
    <source>
        <strain evidence="2 3">CGMCC 1.8894</strain>
    </source>
</reference>
<evidence type="ECO:0000313" key="3">
    <source>
        <dbReference type="Proteomes" id="UP000198539"/>
    </source>
</evidence>
<protein>
    <submittedName>
        <fullName evidence="2">NAD(P)H dehydrogenase (Quinone)</fullName>
    </submittedName>
</protein>
<name>A0A1H2TSJ7_9RHOB</name>